<dbReference type="InterPro" id="IPR010095">
    <property type="entry name" value="Cas12f1-like_TNB"/>
</dbReference>
<dbReference type="AlphaFoldDB" id="A0A0D8HI02"/>
<evidence type="ECO:0000313" key="5">
    <source>
        <dbReference type="Proteomes" id="UP000032360"/>
    </source>
</evidence>
<evidence type="ECO:0000313" key="4">
    <source>
        <dbReference type="EMBL" id="KJF17387.1"/>
    </source>
</evidence>
<feature type="compositionally biased region" description="Basic residues" evidence="2">
    <location>
        <begin position="29"/>
        <end position="40"/>
    </location>
</feature>
<comment type="caution">
    <text evidence="4">The sequence shown here is derived from an EMBL/GenBank/DDBJ whole genome shotgun (WGS) entry which is preliminary data.</text>
</comment>
<feature type="region of interest" description="Disordered" evidence="2">
    <location>
        <begin position="28"/>
        <end position="50"/>
    </location>
</feature>
<feature type="domain" description="Cas12f1-like TNB" evidence="3">
    <location>
        <begin position="57"/>
        <end position="110"/>
    </location>
</feature>
<proteinExistence type="predicted"/>
<evidence type="ECO:0000256" key="2">
    <source>
        <dbReference type="SAM" id="MobiDB-lite"/>
    </source>
</evidence>
<evidence type="ECO:0000259" key="3">
    <source>
        <dbReference type="Pfam" id="PF07282"/>
    </source>
</evidence>
<feature type="region of interest" description="Disordered" evidence="2">
    <location>
        <begin position="144"/>
        <end position="196"/>
    </location>
</feature>
<protein>
    <submittedName>
        <fullName evidence="4">Putative transposase DNA-binding domain protein</fullName>
    </submittedName>
</protein>
<feature type="compositionally biased region" description="Polar residues" evidence="2">
    <location>
        <begin position="41"/>
        <end position="50"/>
    </location>
</feature>
<keyword evidence="5" id="KW-1185">Reference proteome</keyword>
<dbReference type="EMBL" id="JXYS01000044">
    <property type="protein sequence ID" value="KJF17387.1"/>
    <property type="molecule type" value="Genomic_DNA"/>
</dbReference>
<sequence>MSKKPANHVINHNTATLIVGDVRGIEKHSKAKRSMGRHGRQQLSQWSRGPQEQYLNEKTNLEIQPLNESYSSQTCPACLRRKRPSGRHYRCESPICGFSCHRDALGAINILQKAIYAECSPIGLDTTILVTYLRAEKHWSLNQRKTHQKVQCPKARARSSAQNRALSEISQTSKPKLANSSTSTNSLVPDQSVAVA</sequence>
<name>A0A0D8HI02_9ACTN</name>
<keyword evidence="1 4" id="KW-0238">DNA-binding</keyword>
<reference evidence="4 5" key="1">
    <citation type="submission" date="2015-01" db="EMBL/GenBank/DDBJ databases">
        <title>Draft genome of the acidophilic iron oxidizer Acidithrix ferrooxidans strain Py-F3.</title>
        <authorList>
            <person name="Poehlein A."/>
            <person name="Eisen S."/>
            <person name="Schloemann M."/>
            <person name="Johnson B.D."/>
            <person name="Daniel R."/>
            <person name="Muehling M."/>
        </authorList>
    </citation>
    <scope>NUCLEOTIDE SEQUENCE [LARGE SCALE GENOMIC DNA]</scope>
    <source>
        <strain evidence="4 5">Py-F3</strain>
    </source>
</reference>
<dbReference type="Proteomes" id="UP000032360">
    <property type="component" value="Unassembled WGS sequence"/>
</dbReference>
<feature type="compositionally biased region" description="Polar residues" evidence="2">
    <location>
        <begin position="159"/>
        <end position="189"/>
    </location>
</feature>
<gene>
    <name evidence="4" type="ORF">AXFE_17390</name>
</gene>
<organism evidence="4 5">
    <name type="scientific">Acidithrix ferrooxidans</name>
    <dbReference type="NCBI Taxonomy" id="1280514"/>
    <lineage>
        <taxon>Bacteria</taxon>
        <taxon>Bacillati</taxon>
        <taxon>Actinomycetota</taxon>
        <taxon>Acidimicrobiia</taxon>
        <taxon>Acidimicrobiales</taxon>
        <taxon>Acidimicrobiaceae</taxon>
        <taxon>Acidithrix</taxon>
    </lineage>
</organism>
<dbReference type="GO" id="GO:0003677">
    <property type="term" value="F:DNA binding"/>
    <property type="evidence" value="ECO:0007669"/>
    <property type="project" value="UniProtKB-KW"/>
</dbReference>
<accession>A0A0D8HI02</accession>
<evidence type="ECO:0000256" key="1">
    <source>
        <dbReference type="ARBA" id="ARBA00023125"/>
    </source>
</evidence>
<dbReference type="STRING" id="1280514.AXFE_17390"/>
<dbReference type="Pfam" id="PF07282">
    <property type="entry name" value="Cas12f1-like_TNB"/>
    <property type="match status" value="1"/>
</dbReference>
<dbReference type="OrthoDB" id="5244464at2"/>